<accession>A0A8T0GI47</accession>
<protein>
    <submittedName>
        <fullName evidence="1">Uncharacterized protein</fullName>
    </submittedName>
</protein>
<proteinExistence type="predicted"/>
<reference evidence="1" key="1">
    <citation type="submission" date="2020-06" db="EMBL/GenBank/DDBJ databases">
        <title>WGS assembly of Ceratodon purpureus strain R40.</title>
        <authorList>
            <person name="Carey S.B."/>
            <person name="Jenkins J."/>
            <person name="Shu S."/>
            <person name="Lovell J.T."/>
            <person name="Sreedasyam A."/>
            <person name="Maumus F."/>
            <person name="Tiley G.P."/>
            <person name="Fernandez-Pozo N."/>
            <person name="Barry K."/>
            <person name="Chen C."/>
            <person name="Wang M."/>
            <person name="Lipzen A."/>
            <person name="Daum C."/>
            <person name="Saski C.A."/>
            <person name="Payton A.C."/>
            <person name="Mcbreen J.C."/>
            <person name="Conrad R.E."/>
            <person name="Kollar L.M."/>
            <person name="Olsson S."/>
            <person name="Huttunen S."/>
            <person name="Landis J.B."/>
            <person name="Wickett N.J."/>
            <person name="Johnson M.G."/>
            <person name="Rensing S.A."/>
            <person name="Grimwood J."/>
            <person name="Schmutz J."/>
            <person name="Mcdaniel S.F."/>
        </authorList>
    </citation>
    <scope>NUCLEOTIDE SEQUENCE</scope>
    <source>
        <strain evidence="1">R40</strain>
    </source>
</reference>
<keyword evidence="2" id="KW-1185">Reference proteome</keyword>
<evidence type="ECO:0000313" key="2">
    <source>
        <dbReference type="Proteomes" id="UP000822688"/>
    </source>
</evidence>
<comment type="caution">
    <text evidence="1">The sequence shown here is derived from an EMBL/GenBank/DDBJ whole genome shotgun (WGS) entry which is preliminary data.</text>
</comment>
<dbReference type="EMBL" id="CM026431">
    <property type="protein sequence ID" value="KAG0559081.1"/>
    <property type="molecule type" value="Genomic_DNA"/>
</dbReference>
<sequence length="125" mass="14598">MAVIEHYICLGSHVELNPNAIRDGLQFLRCALRIILSMFLRNVRAVEFRSSSENSSFSLELRFCHRIKIRDNRHRLLLLTQDVGLVHGIMWHRACRVVQCRTLKEPLLCSLPSYHQIIELHSYSS</sequence>
<organism evidence="1 2">
    <name type="scientific">Ceratodon purpureus</name>
    <name type="common">Fire moss</name>
    <name type="synonym">Dicranum purpureum</name>
    <dbReference type="NCBI Taxonomy" id="3225"/>
    <lineage>
        <taxon>Eukaryota</taxon>
        <taxon>Viridiplantae</taxon>
        <taxon>Streptophyta</taxon>
        <taxon>Embryophyta</taxon>
        <taxon>Bryophyta</taxon>
        <taxon>Bryophytina</taxon>
        <taxon>Bryopsida</taxon>
        <taxon>Dicranidae</taxon>
        <taxon>Pseudoditrichales</taxon>
        <taxon>Ditrichaceae</taxon>
        <taxon>Ceratodon</taxon>
    </lineage>
</organism>
<gene>
    <name evidence="1" type="ORF">KC19_10G077500</name>
</gene>
<name>A0A8T0GI47_CERPU</name>
<evidence type="ECO:0000313" key="1">
    <source>
        <dbReference type="EMBL" id="KAG0559081.1"/>
    </source>
</evidence>
<dbReference type="AlphaFoldDB" id="A0A8T0GI47"/>
<dbReference type="Proteomes" id="UP000822688">
    <property type="component" value="Chromosome 10"/>
</dbReference>